<evidence type="ECO:0000313" key="2">
    <source>
        <dbReference type="EMBL" id="KXN69245.1"/>
    </source>
</evidence>
<keyword evidence="3" id="KW-1185">Reference proteome</keyword>
<dbReference type="OrthoDB" id="192748at2759"/>
<keyword evidence="1" id="KW-0812">Transmembrane</keyword>
<feature type="non-terminal residue" evidence="2">
    <location>
        <position position="81"/>
    </location>
</feature>
<evidence type="ECO:0000313" key="3">
    <source>
        <dbReference type="Proteomes" id="UP000070444"/>
    </source>
</evidence>
<keyword evidence="1" id="KW-1133">Transmembrane helix</keyword>
<accession>A0A137P2G6</accession>
<name>A0A137P2G6_CONC2</name>
<sequence length="81" mass="9530">MSSFGQGRLKHKTIQERVNAGEKIPDHLIEKFRRRVLDVSVHNKNPKNRLIQYSSYAITGAVSLYMIMYHDYGYQDHCFMP</sequence>
<keyword evidence="1" id="KW-0472">Membrane</keyword>
<feature type="transmembrane region" description="Helical" evidence="1">
    <location>
        <begin position="50"/>
        <end position="70"/>
    </location>
</feature>
<reference evidence="2 3" key="1">
    <citation type="journal article" date="2015" name="Genome Biol. Evol.">
        <title>Phylogenomic analyses indicate that early fungi evolved digesting cell walls of algal ancestors of land plants.</title>
        <authorList>
            <person name="Chang Y."/>
            <person name="Wang S."/>
            <person name="Sekimoto S."/>
            <person name="Aerts A.L."/>
            <person name="Choi C."/>
            <person name="Clum A."/>
            <person name="LaButti K.M."/>
            <person name="Lindquist E.A."/>
            <person name="Yee Ngan C."/>
            <person name="Ohm R.A."/>
            <person name="Salamov A.A."/>
            <person name="Grigoriev I.V."/>
            <person name="Spatafora J.W."/>
            <person name="Berbee M.L."/>
        </authorList>
    </citation>
    <scope>NUCLEOTIDE SEQUENCE [LARGE SCALE GENOMIC DNA]</scope>
    <source>
        <strain evidence="2 3">NRRL 28638</strain>
    </source>
</reference>
<dbReference type="AlphaFoldDB" id="A0A137P2G6"/>
<dbReference type="Proteomes" id="UP000070444">
    <property type="component" value="Unassembled WGS sequence"/>
</dbReference>
<evidence type="ECO:0000256" key="1">
    <source>
        <dbReference type="SAM" id="Phobius"/>
    </source>
</evidence>
<proteinExistence type="predicted"/>
<organism evidence="2 3">
    <name type="scientific">Conidiobolus coronatus (strain ATCC 28846 / CBS 209.66 / NRRL 28638)</name>
    <name type="common">Delacroixia coronata</name>
    <dbReference type="NCBI Taxonomy" id="796925"/>
    <lineage>
        <taxon>Eukaryota</taxon>
        <taxon>Fungi</taxon>
        <taxon>Fungi incertae sedis</taxon>
        <taxon>Zoopagomycota</taxon>
        <taxon>Entomophthoromycotina</taxon>
        <taxon>Entomophthoromycetes</taxon>
        <taxon>Entomophthorales</taxon>
        <taxon>Ancylistaceae</taxon>
        <taxon>Conidiobolus</taxon>
    </lineage>
</organism>
<gene>
    <name evidence="2" type="ORF">CONCODRAFT_8355</name>
</gene>
<protein>
    <submittedName>
        <fullName evidence="2">Uncharacterized protein</fullName>
    </submittedName>
</protein>
<dbReference type="EMBL" id="KQ964542">
    <property type="protein sequence ID" value="KXN69245.1"/>
    <property type="molecule type" value="Genomic_DNA"/>
</dbReference>